<evidence type="ECO:0000313" key="3">
    <source>
        <dbReference type="EMBL" id="MBC2398065.1"/>
    </source>
</evidence>
<keyword evidence="4" id="KW-1185">Reference proteome</keyword>
<feature type="transmembrane region" description="Helical" evidence="1">
    <location>
        <begin position="340"/>
        <end position="363"/>
    </location>
</feature>
<dbReference type="RefSeq" id="WP_035144549.1">
    <property type="nucleotide sequence ID" value="NZ_JAAZWO010000010.1"/>
</dbReference>
<keyword evidence="1" id="KW-0472">Membrane</keyword>
<sequence length="420" mass="47492">MVEKRINLTMVIMSLIGGVLGFIIGEVLLQHYRYKLPNSILIGLYFGILAFCIGIMCLIAEVVHPRLNGYAWKNNYLKTSVKFLIPCTLISIFVIGMISQIIYGMNIGKFKNINDVVMLLDTSGSMKETDSENERFKATLNLLSNMHEDNRASIYKFDDKVEKILPMTEVSPSVIEEVEEKLKLYEKPGGNTNINESLKKAYEEIETTSNAGRGAMIILLSDGGDNFNLDSEFKDTMEPIIKEEIPVYTIGMSNGNDFSMLKKISKETGGTYYNVKDVKDLKNVFYKIYNDRQQRLLIDKRNGIFEGKTVYIFMRILLITIIGCCIALSVSFVFDNKNLLKSFIIGGVISGILSGLIIEYGFLHYPGLGMLYRFLADSIIALTFALIPAKVDIKDYAKATYSHSRKRSIEDENKIINKFD</sequence>
<comment type="caution">
    <text evidence="3">The sequence shown here is derived from an EMBL/GenBank/DDBJ whole genome shotgun (WGS) entry which is preliminary data.</text>
</comment>
<dbReference type="SMART" id="SM00327">
    <property type="entry name" value="VWA"/>
    <property type="match status" value="1"/>
</dbReference>
<accession>A0A923J1U2</accession>
<dbReference type="EMBL" id="JAAZWO010000010">
    <property type="protein sequence ID" value="MBC2398065.1"/>
    <property type="molecule type" value="Genomic_DNA"/>
</dbReference>
<dbReference type="Gene3D" id="3.40.50.410">
    <property type="entry name" value="von Willebrand factor, type A domain"/>
    <property type="match status" value="1"/>
</dbReference>
<dbReference type="InterPro" id="IPR051266">
    <property type="entry name" value="CLCR"/>
</dbReference>
<dbReference type="PANTHER" id="PTHR10579">
    <property type="entry name" value="CALCIUM-ACTIVATED CHLORIDE CHANNEL REGULATOR"/>
    <property type="match status" value="1"/>
</dbReference>
<dbReference type="InterPro" id="IPR036465">
    <property type="entry name" value="vWFA_dom_sf"/>
</dbReference>
<dbReference type="InterPro" id="IPR002035">
    <property type="entry name" value="VWF_A"/>
</dbReference>
<dbReference type="AlphaFoldDB" id="A0A923J1U2"/>
<evidence type="ECO:0000256" key="1">
    <source>
        <dbReference type="SAM" id="Phobius"/>
    </source>
</evidence>
<reference evidence="3 4" key="1">
    <citation type="submission" date="2020-04" db="EMBL/GenBank/DDBJ databases">
        <title>Genomic insights into acetone-butanol-ethanol (ABE) fermentation by sequencing solventogenic clostridia strains.</title>
        <authorList>
            <person name="Brown S."/>
        </authorList>
    </citation>
    <scope>NUCLEOTIDE SEQUENCE [LARGE SCALE GENOMIC DNA]</scope>
    <source>
        <strain evidence="3 4">DJ011</strain>
    </source>
</reference>
<protein>
    <submittedName>
        <fullName evidence="3">VWA domain-containing protein</fullName>
    </submittedName>
</protein>
<evidence type="ECO:0000313" key="4">
    <source>
        <dbReference type="Proteomes" id="UP000563151"/>
    </source>
</evidence>
<feature type="transmembrane region" description="Helical" evidence="1">
    <location>
        <begin position="6"/>
        <end position="29"/>
    </location>
</feature>
<evidence type="ECO:0000259" key="2">
    <source>
        <dbReference type="PROSITE" id="PS50234"/>
    </source>
</evidence>
<feature type="transmembrane region" description="Helical" evidence="1">
    <location>
        <begin position="41"/>
        <end position="63"/>
    </location>
</feature>
<dbReference type="SUPFAM" id="SSF53300">
    <property type="entry name" value="vWA-like"/>
    <property type="match status" value="1"/>
</dbReference>
<proteinExistence type="predicted"/>
<feature type="domain" description="VWFA" evidence="2">
    <location>
        <begin position="115"/>
        <end position="288"/>
    </location>
</feature>
<dbReference type="CDD" id="cd00198">
    <property type="entry name" value="vWFA"/>
    <property type="match status" value="1"/>
</dbReference>
<dbReference type="Proteomes" id="UP000563151">
    <property type="component" value="Unassembled WGS sequence"/>
</dbReference>
<dbReference type="PANTHER" id="PTHR10579:SF57">
    <property type="entry name" value="OS11G0687100 PROTEIN"/>
    <property type="match status" value="1"/>
</dbReference>
<keyword evidence="1" id="KW-1133">Transmembrane helix</keyword>
<organism evidence="3 4">
    <name type="scientific">Clostridium tetanomorphum</name>
    <dbReference type="NCBI Taxonomy" id="1553"/>
    <lineage>
        <taxon>Bacteria</taxon>
        <taxon>Bacillati</taxon>
        <taxon>Bacillota</taxon>
        <taxon>Clostridia</taxon>
        <taxon>Eubacteriales</taxon>
        <taxon>Clostridiaceae</taxon>
        <taxon>Clostridium</taxon>
    </lineage>
</organism>
<dbReference type="Pfam" id="PF00092">
    <property type="entry name" value="VWA"/>
    <property type="match status" value="1"/>
</dbReference>
<dbReference type="PROSITE" id="PS50234">
    <property type="entry name" value="VWFA"/>
    <property type="match status" value="1"/>
</dbReference>
<keyword evidence="1" id="KW-0812">Transmembrane</keyword>
<feature type="transmembrane region" description="Helical" evidence="1">
    <location>
        <begin position="310"/>
        <end position="334"/>
    </location>
</feature>
<name>A0A923J1U2_CLOTT</name>
<feature type="transmembrane region" description="Helical" evidence="1">
    <location>
        <begin position="83"/>
        <end position="103"/>
    </location>
</feature>
<gene>
    <name evidence="3" type="ORF">HGG79_09795</name>
</gene>